<gene>
    <name evidence="2" type="ORF">A2627_03200</name>
</gene>
<name>A0A1F7YC95_9BACT</name>
<evidence type="ECO:0000313" key="3">
    <source>
        <dbReference type="Proteomes" id="UP000178851"/>
    </source>
</evidence>
<dbReference type="InterPro" id="IPR002559">
    <property type="entry name" value="Transposase_11"/>
</dbReference>
<dbReference type="AlphaFoldDB" id="A0A1F7YC95"/>
<organism evidence="2 3">
    <name type="scientific">Candidatus Woesebacteria bacterium RIFCSPHIGHO2_01_FULL_39_28</name>
    <dbReference type="NCBI Taxonomy" id="1802496"/>
    <lineage>
        <taxon>Bacteria</taxon>
        <taxon>Candidatus Woeseibacteriota</taxon>
    </lineage>
</organism>
<dbReference type="Proteomes" id="UP000178851">
    <property type="component" value="Unassembled WGS sequence"/>
</dbReference>
<dbReference type="PANTHER" id="PTHR30007">
    <property type="entry name" value="PHP DOMAIN PROTEIN"/>
    <property type="match status" value="1"/>
</dbReference>
<proteinExistence type="predicted"/>
<comment type="caution">
    <text evidence="2">The sequence shown here is derived from an EMBL/GenBank/DDBJ whole genome shotgun (WGS) entry which is preliminary data.</text>
</comment>
<reference evidence="2 3" key="1">
    <citation type="journal article" date="2016" name="Nat. Commun.">
        <title>Thousands of microbial genomes shed light on interconnected biogeochemical processes in an aquifer system.</title>
        <authorList>
            <person name="Anantharaman K."/>
            <person name="Brown C.T."/>
            <person name="Hug L.A."/>
            <person name="Sharon I."/>
            <person name="Castelle C.J."/>
            <person name="Probst A.J."/>
            <person name="Thomas B.C."/>
            <person name="Singh A."/>
            <person name="Wilkins M.J."/>
            <person name="Karaoz U."/>
            <person name="Brodie E.L."/>
            <person name="Williams K.H."/>
            <person name="Hubbard S.S."/>
            <person name="Banfield J.F."/>
        </authorList>
    </citation>
    <scope>NUCLEOTIDE SEQUENCE [LARGE SCALE GENOMIC DNA]</scope>
</reference>
<evidence type="ECO:0000313" key="2">
    <source>
        <dbReference type="EMBL" id="OGM24947.1"/>
    </source>
</evidence>
<evidence type="ECO:0000259" key="1">
    <source>
        <dbReference type="Pfam" id="PF01609"/>
    </source>
</evidence>
<dbReference type="EMBL" id="MGGI01000025">
    <property type="protein sequence ID" value="OGM24947.1"/>
    <property type="molecule type" value="Genomic_DNA"/>
</dbReference>
<protein>
    <recommendedName>
        <fullName evidence="1">Transposase IS4-like domain-containing protein</fullName>
    </recommendedName>
</protein>
<dbReference type="GO" id="GO:0006313">
    <property type="term" value="P:DNA transposition"/>
    <property type="evidence" value="ECO:0007669"/>
    <property type="project" value="InterPro"/>
</dbReference>
<sequence>MNGIAWNKISFSGCSYGTCYRYFRELQRRGKLKLIFQILVGEKTDIKGLPVNVSFGKGGDDDRDFVPVHLQNGGRRRKIKTLNLDKGYTSCDLIRDLRRRGTSVNMQTKKGDYIRKIGPKFGFKEEKYKVRFLVEKVFTWMENFRHIKLRREYKPAMFKAFVYLSLMLILLRN</sequence>
<dbReference type="GO" id="GO:0004803">
    <property type="term" value="F:transposase activity"/>
    <property type="evidence" value="ECO:0007669"/>
    <property type="project" value="InterPro"/>
</dbReference>
<dbReference type="GO" id="GO:0003677">
    <property type="term" value="F:DNA binding"/>
    <property type="evidence" value="ECO:0007669"/>
    <property type="project" value="InterPro"/>
</dbReference>
<feature type="domain" description="Transposase IS4-like" evidence="1">
    <location>
        <begin position="47"/>
        <end position="169"/>
    </location>
</feature>
<accession>A0A1F7YC95</accession>
<dbReference type="Pfam" id="PF01609">
    <property type="entry name" value="DDE_Tnp_1"/>
    <property type="match status" value="1"/>
</dbReference>